<evidence type="ECO:0000256" key="13">
    <source>
        <dbReference type="RuleBase" id="RU365061"/>
    </source>
</evidence>
<sequence length="871" mass="102114">MESAQPLSQFVLGREQTEKESSSFRTFLSSVKVVPLDNEYKHRISAKLKFRNDYKKYVKSLVAELLKNKSGNVLISGLPKVRRSNFQSGGLNLVYTSFVVNELHTYNWKRVFEILGSTRMTDLLTNYKGFIVNKGNLIQIFGDRITYTEKSVTDSSKLISKSSLFHYRQFRPRYWEFDLLNSNPDELMSDVFGESTKAKRFRRIKFLLNTIIEKDQACKYHLIYQQLLLRNKTINPLKVCSNASSFHEVIQFVFVILGKLLSLEAWGGQGNKTILRKRVEEYLKLDSRGSMHIHDIVKGLRLNDYQWLGTTPKVTSKQDFEIRQKLLQDYVHWLFSTLLKEIIRAFWYVSETTDGEILFFPRHIWHKISQLWLETYSKDNFIRSALTGSESYNYGILELIPKKDTFRVICVPSKRSPHLLDTKLTPEQQKDQDIKFNIYRANVLRPVRLILQTKFNERSQIDTCYSTTAFSTQQIADRILAFKTKLLQKFPSMPKLYFIKFDMKECYDRMNQKKLIEKVISLFRDDKSNTKYYYRIVGKMRLNLRQQSMKHFTASNLNDLDLLSKSPASDNKSIWVDTGKTIYLTRKEVISECIQQIFGAKCYIKDRKTHSLRFYRRKQGVFQGFSLSSIFCDILYSSMVADNFRFLWESDLPFFFTRLVDDFLFISPAVEQYNKVLEVISDDRLQKYGAYVNNDKTQVIDFANSSKTLQFVGLEIEVDTLNLTTNYMRYCNLSTSTYRTFSDLLRYLKTAYTTRLHEYMLNCEKNAFSTVMRNVSDLLSFILSSFKRSFQRISNVDRFIPDKFNKYLWSIILLTLNKFESCNQTSDLLDDLLDNLLSTIAAVLAHGPQYKDIIKNLTKSILEEVGLVPLQ</sequence>
<dbReference type="GO" id="GO:0000781">
    <property type="term" value="C:chromosome, telomeric region"/>
    <property type="evidence" value="ECO:0007669"/>
    <property type="project" value="UniProtKB-SubCell"/>
</dbReference>
<keyword evidence="16" id="KW-1185">Reference proteome</keyword>
<comment type="subcellular location">
    <subcellularLocation>
        <location evidence="13">Nucleus</location>
    </subcellularLocation>
    <subcellularLocation>
        <location evidence="13">Chromosome</location>
        <location evidence="13">Telomere</location>
    </subcellularLocation>
</comment>
<name>H8WWU8_CANO9</name>
<keyword evidence="9 13" id="KW-0779">Telomere</keyword>
<evidence type="ECO:0000256" key="4">
    <source>
        <dbReference type="ARBA" id="ARBA00022454"/>
    </source>
</evidence>
<feature type="domain" description="Reverse transcriptase" evidence="14">
    <location>
        <begin position="381"/>
        <end position="716"/>
    </location>
</feature>
<evidence type="ECO:0000256" key="10">
    <source>
        <dbReference type="ARBA" id="ARBA00022918"/>
    </source>
</evidence>
<dbReference type="GO" id="GO:0042162">
    <property type="term" value="F:telomeric DNA binding"/>
    <property type="evidence" value="ECO:0007669"/>
    <property type="project" value="TreeGrafter"/>
</dbReference>
<comment type="similarity">
    <text evidence="1 13">Belongs to the reverse transcriptase family. Telomerase subfamily.</text>
</comment>
<accession>H8WWU8</accession>
<gene>
    <name evidence="15" type="ORF">CORT_0A07030</name>
</gene>
<evidence type="ECO:0000313" key="16">
    <source>
        <dbReference type="Proteomes" id="UP000005018"/>
    </source>
</evidence>
<dbReference type="InterPro" id="IPR021891">
    <property type="entry name" value="Telomerase_RBD"/>
</dbReference>
<dbReference type="EC" id="2.7.7.49" evidence="2 13"/>
<keyword evidence="6 13" id="KW-0548">Nucleotidyltransferase</keyword>
<evidence type="ECO:0000313" key="15">
    <source>
        <dbReference type="EMBL" id="CCG21088.1"/>
    </source>
</evidence>
<dbReference type="HOGENOM" id="CLU_012565_0_0_1"/>
<keyword evidence="5 13" id="KW-0808">Transferase</keyword>
<dbReference type="InterPro" id="IPR003545">
    <property type="entry name" value="Telomerase_RT"/>
</dbReference>
<dbReference type="OrthoDB" id="289721at2759"/>
<evidence type="ECO:0000256" key="12">
    <source>
        <dbReference type="ARBA" id="ARBA00048173"/>
    </source>
</evidence>
<evidence type="ECO:0000259" key="14">
    <source>
        <dbReference type="PROSITE" id="PS50878"/>
    </source>
</evidence>
<dbReference type="GO" id="GO:0003720">
    <property type="term" value="F:telomerase activity"/>
    <property type="evidence" value="ECO:0007669"/>
    <property type="project" value="InterPro"/>
</dbReference>
<evidence type="ECO:0000256" key="6">
    <source>
        <dbReference type="ARBA" id="ARBA00022695"/>
    </source>
</evidence>
<keyword evidence="4 13" id="KW-0158">Chromosome</keyword>
<proteinExistence type="inferred from homology"/>
<dbReference type="SMART" id="SM00975">
    <property type="entry name" value="Telomerase_RBD"/>
    <property type="match status" value="1"/>
</dbReference>
<dbReference type="PROSITE" id="PS50878">
    <property type="entry name" value="RT_POL"/>
    <property type="match status" value="1"/>
</dbReference>
<dbReference type="GO" id="GO:0007004">
    <property type="term" value="P:telomere maintenance via telomerase"/>
    <property type="evidence" value="ECO:0007669"/>
    <property type="project" value="TreeGrafter"/>
</dbReference>
<evidence type="ECO:0000256" key="1">
    <source>
        <dbReference type="ARBA" id="ARBA00008001"/>
    </source>
</evidence>
<dbReference type="CDD" id="cd01648">
    <property type="entry name" value="TERT"/>
    <property type="match status" value="1"/>
</dbReference>
<dbReference type="Gene3D" id="1.10.132.70">
    <property type="match status" value="1"/>
</dbReference>
<dbReference type="Proteomes" id="UP000005018">
    <property type="component" value="Chromosome 1"/>
</dbReference>
<dbReference type="EMBL" id="HE681719">
    <property type="protein sequence ID" value="CCG21088.1"/>
    <property type="molecule type" value="Genomic_DNA"/>
</dbReference>
<dbReference type="Gene3D" id="3.30.70.2630">
    <property type="match status" value="1"/>
</dbReference>
<dbReference type="RefSeq" id="XP_003866527.1">
    <property type="nucleotide sequence ID" value="XM_003866479.1"/>
</dbReference>
<dbReference type="PRINTS" id="PR01365">
    <property type="entry name" value="TELOMERASERT"/>
</dbReference>
<dbReference type="KEGG" id="cot:CORT_0A07030"/>
<dbReference type="InterPro" id="IPR000477">
    <property type="entry name" value="RT_dom"/>
</dbReference>
<keyword evidence="10 13" id="KW-0695">RNA-directed DNA polymerase</keyword>
<comment type="catalytic activity">
    <reaction evidence="12 13">
        <text>DNA(n) + a 2'-deoxyribonucleoside 5'-triphosphate = DNA(n+1) + diphosphate</text>
        <dbReference type="Rhea" id="RHEA:22508"/>
        <dbReference type="Rhea" id="RHEA-COMP:17339"/>
        <dbReference type="Rhea" id="RHEA-COMP:17340"/>
        <dbReference type="ChEBI" id="CHEBI:33019"/>
        <dbReference type="ChEBI" id="CHEBI:61560"/>
        <dbReference type="ChEBI" id="CHEBI:173112"/>
        <dbReference type="EC" id="2.7.7.49"/>
    </reaction>
</comment>
<comment type="function">
    <text evidence="13">Telomerase is a ribonucleoprotein enzyme essential for the replication of chromosome termini in most eukaryotes. It elongates telomeres. It is a reverse transcriptase that adds simple sequence repeats to chromosome ends by copying a template sequence within the RNA component of the enzyme.</text>
</comment>
<evidence type="ECO:0000256" key="8">
    <source>
        <dbReference type="ARBA" id="ARBA00022842"/>
    </source>
</evidence>
<evidence type="ECO:0000256" key="7">
    <source>
        <dbReference type="ARBA" id="ARBA00022723"/>
    </source>
</evidence>
<dbReference type="GO" id="GO:0070034">
    <property type="term" value="F:telomerase RNA binding"/>
    <property type="evidence" value="ECO:0007669"/>
    <property type="project" value="TreeGrafter"/>
</dbReference>
<evidence type="ECO:0000256" key="3">
    <source>
        <dbReference type="ARBA" id="ARBA00016182"/>
    </source>
</evidence>
<evidence type="ECO:0000256" key="9">
    <source>
        <dbReference type="ARBA" id="ARBA00022895"/>
    </source>
</evidence>
<reference evidence="15 16" key="1">
    <citation type="journal article" date="2012" name="PLoS ONE">
        <title>Sequence and analysis of the genome of the pathogenic yeast Candida orthopsilosis.</title>
        <authorList>
            <person name="Riccombeni A."/>
            <person name="Vidanes G."/>
            <person name="Proux-Wera E."/>
            <person name="Wolfe K.H."/>
            <person name="Butler G."/>
        </authorList>
    </citation>
    <scope>NUCLEOTIDE SEQUENCE [LARGE SCALE GENOMIC DNA]</scope>
    <source>
        <strain evidence="15 16">Co 90-125</strain>
    </source>
</reference>
<keyword evidence="7 13" id="KW-0479">Metal-binding</keyword>
<dbReference type="AlphaFoldDB" id="H8WWU8"/>
<dbReference type="Pfam" id="PF12009">
    <property type="entry name" value="Telomerase_RBD"/>
    <property type="match status" value="1"/>
</dbReference>
<dbReference type="PANTHER" id="PTHR12066">
    <property type="entry name" value="TELOMERASE REVERSE TRANSCRIPTASE"/>
    <property type="match status" value="1"/>
</dbReference>
<evidence type="ECO:0000256" key="5">
    <source>
        <dbReference type="ARBA" id="ARBA00022679"/>
    </source>
</evidence>
<dbReference type="GO" id="GO:0000333">
    <property type="term" value="C:telomerase catalytic core complex"/>
    <property type="evidence" value="ECO:0007669"/>
    <property type="project" value="TreeGrafter"/>
</dbReference>
<protein>
    <recommendedName>
        <fullName evidence="3 13">Telomerase reverse transcriptase</fullName>
        <ecNumber evidence="2 13">2.7.7.49</ecNumber>
    </recommendedName>
    <alternativeName>
        <fullName evidence="13">Telomerase catalytic subunit</fullName>
    </alternativeName>
</protein>
<evidence type="ECO:0000256" key="2">
    <source>
        <dbReference type="ARBA" id="ARBA00012493"/>
    </source>
</evidence>
<organism evidence="15 16">
    <name type="scientific">Candida orthopsilosis (strain 90-125)</name>
    <name type="common">Yeast</name>
    <dbReference type="NCBI Taxonomy" id="1136231"/>
    <lineage>
        <taxon>Eukaryota</taxon>
        <taxon>Fungi</taxon>
        <taxon>Dikarya</taxon>
        <taxon>Ascomycota</taxon>
        <taxon>Saccharomycotina</taxon>
        <taxon>Pichiomycetes</taxon>
        <taxon>Debaryomycetaceae</taxon>
        <taxon>Candida/Lodderomyces clade</taxon>
        <taxon>Candida</taxon>
    </lineage>
</organism>
<keyword evidence="8 13" id="KW-0460">Magnesium</keyword>
<dbReference type="PANTHER" id="PTHR12066:SF0">
    <property type="entry name" value="TELOMERASE REVERSE TRANSCRIPTASE"/>
    <property type="match status" value="1"/>
</dbReference>
<keyword evidence="11 13" id="KW-0539">Nucleus</keyword>
<evidence type="ECO:0000256" key="11">
    <source>
        <dbReference type="ARBA" id="ARBA00023242"/>
    </source>
</evidence>
<dbReference type="eggNOG" id="KOG1005">
    <property type="taxonomic scope" value="Eukaryota"/>
</dbReference>
<dbReference type="GeneID" id="14537777"/>
<dbReference type="GO" id="GO:0046872">
    <property type="term" value="F:metal ion binding"/>
    <property type="evidence" value="ECO:0007669"/>
    <property type="project" value="UniProtKB-KW"/>
</dbReference>